<dbReference type="Proteomes" id="UP001158049">
    <property type="component" value="Unassembled WGS sequence"/>
</dbReference>
<dbReference type="Gene3D" id="3.30.300.250">
    <property type="match status" value="1"/>
</dbReference>
<keyword evidence="1" id="KW-0732">Signal</keyword>
<dbReference type="RefSeq" id="WP_283444429.1">
    <property type="nucleotide sequence ID" value="NZ_FXUL01000020.1"/>
</dbReference>
<gene>
    <name evidence="2" type="ORF">SAMN06295970_120120</name>
</gene>
<keyword evidence="3" id="KW-1185">Reference proteome</keyword>
<protein>
    <submittedName>
        <fullName evidence="2">Quorum-sensing-regulated virulence factor</fullName>
    </submittedName>
</protein>
<proteinExistence type="predicted"/>
<reference evidence="2 3" key="1">
    <citation type="submission" date="2017-05" db="EMBL/GenBank/DDBJ databases">
        <authorList>
            <person name="Varghese N."/>
            <person name="Submissions S."/>
        </authorList>
    </citation>
    <scope>NUCLEOTIDE SEQUENCE [LARGE SCALE GENOMIC DNA]</scope>
    <source>
        <strain evidence="2 3">DSM 26001</strain>
    </source>
</reference>
<organism evidence="2 3">
    <name type="scientific">Noviherbaspirillum suwonense</name>
    <dbReference type="NCBI Taxonomy" id="1224511"/>
    <lineage>
        <taxon>Bacteria</taxon>
        <taxon>Pseudomonadati</taxon>
        <taxon>Pseudomonadota</taxon>
        <taxon>Betaproteobacteria</taxon>
        <taxon>Burkholderiales</taxon>
        <taxon>Oxalobacteraceae</taxon>
        <taxon>Noviherbaspirillum</taxon>
    </lineage>
</organism>
<evidence type="ECO:0000256" key="1">
    <source>
        <dbReference type="SAM" id="SignalP"/>
    </source>
</evidence>
<feature type="signal peptide" evidence="1">
    <location>
        <begin position="1"/>
        <end position="19"/>
    </location>
</feature>
<accession>A0ABY1QKY9</accession>
<feature type="chain" id="PRO_5047075006" evidence="1">
    <location>
        <begin position="20"/>
        <end position="153"/>
    </location>
</feature>
<evidence type="ECO:0000313" key="3">
    <source>
        <dbReference type="Proteomes" id="UP001158049"/>
    </source>
</evidence>
<comment type="caution">
    <text evidence="2">The sequence shown here is derived from an EMBL/GenBank/DDBJ whole genome shotgun (WGS) entry which is preliminary data.</text>
</comment>
<sequence length="153" mass="16553">MKKRTLALVLVCISTLAQAGPFSNLMGSYAGGVSEGDGSRNLDQTLANVSAYLNRSAPVKLDDDTRLDRVTSGPGHRLSYHYTLTSVQSKAFKRAEFQKLIRAPLQAKLCSSKEMRGFLVRGVTISYDYLGNDGARLGAARFTASDCGLQEIS</sequence>
<name>A0ABY1QKY9_9BURK</name>
<dbReference type="EMBL" id="FXUL01000020">
    <property type="protein sequence ID" value="SMP74378.1"/>
    <property type="molecule type" value="Genomic_DNA"/>
</dbReference>
<evidence type="ECO:0000313" key="2">
    <source>
        <dbReference type="EMBL" id="SMP74378.1"/>
    </source>
</evidence>